<keyword evidence="1" id="KW-0285">Flavoprotein</keyword>
<reference evidence="4 5" key="1">
    <citation type="submission" date="2017-02" db="EMBL/GenBank/DDBJ databases">
        <authorList>
            <person name="Peterson S.W."/>
        </authorList>
    </citation>
    <scope>NUCLEOTIDE SEQUENCE [LARGE SCALE GENOMIC DNA]</scope>
    <source>
        <strain evidence="4 5">M1</strain>
    </source>
</reference>
<feature type="domain" description="NADPH-dependent FMN reductase-like" evidence="3">
    <location>
        <begin position="1"/>
        <end position="169"/>
    </location>
</feature>
<dbReference type="Gene3D" id="3.40.50.360">
    <property type="match status" value="1"/>
</dbReference>
<evidence type="ECO:0000256" key="1">
    <source>
        <dbReference type="ARBA" id="ARBA00022630"/>
    </source>
</evidence>
<dbReference type="InterPro" id="IPR005025">
    <property type="entry name" value="FMN_Rdtase-like_dom"/>
</dbReference>
<dbReference type="SUPFAM" id="SSF52218">
    <property type="entry name" value="Flavoproteins"/>
    <property type="match status" value="1"/>
</dbReference>
<dbReference type="InterPro" id="IPR029039">
    <property type="entry name" value="Flavoprotein-like_sf"/>
</dbReference>
<protein>
    <submittedName>
        <fullName evidence="4">Multimeric flavodoxin WrbA</fullName>
    </submittedName>
</protein>
<dbReference type="InterPro" id="IPR051796">
    <property type="entry name" value="ISF_SsuE-like"/>
</dbReference>
<evidence type="ECO:0000313" key="4">
    <source>
        <dbReference type="EMBL" id="SKC82267.1"/>
    </source>
</evidence>
<name>A0A1T5M1W9_9FIRM</name>
<dbReference type="RefSeq" id="WP_079493635.1">
    <property type="nucleotide sequence ID" value="NZ_FUZT01000009.1"/>
</dbReference>
<sequence length="203" mass="22534">MKILGICGSPRVGNTEYYINVVLKELAESGFEVELVRLRDKSINQCEGCYGCIENKKCVVNDSFEEIFNKMLKADGLVIGSPVYNGSITPRLKALLDRAGFSSRWMKNDLKTDKGKYDWGQMPFSRKVFAPITVARKTGQTFAYAQLALWASVNDFIITGSNYWTIGSAGTSGSINANEDTEGISIMQHLAENMDHVIKKLKA</sequence>
<dbReference type="PANTHER" id="PTHR43278:SF1">
    <property type="entry name" value="IRON-SULFUR FLAVOPROTEIN MJ1083"/>
    <property type="match status" value="1"/>
</dbReference>
<evidence type="ECO:0000313" key="5">
    <source>
        <dbReference type="Proteomes" id="UP000190285"/>
    </source>
</evidence>
<dbReference type="Proteomes" id="UP000190285">
    <property type="component" value="Unassembled WGS sequence"/>
</dbReference>
<dbReference type="STRING" id="36842.SAMN02194393_03737"/>
<dbReference type="Pfam" id="PF03358">
    <property type="entry name" value="FMN_red"/>
    <property type="match status" value="1"/>
</dbReference>
<gene>
    <name evidence="4" type="ORF">SAMN02194393_03737</name>
</gene>
<proteinExistence type="predicted"/>
<organism evidence="4 5">
    <name type="scientific">Maledivibacter halophilus</name>
    <dbReference type="NCBI Taxonomy" id="36842"/>
    <lineage>
        <taxon>Bacteria</taxon>
        <taxon>Bacillati</taxon>
        <taxon>Bacillota</taxon>
        <taxon>Clostridia</taxon>
        <taxon>Peptostreptococcales</taxon>
        <taxon>Caminicellaceae</taxon>
        <taxon>Maledivibacter</taxon>
    </lineage>
</organism>
<dbReference type="EMBL" id="FUZT01000009">
    <property type="protein sequence ID" value="SKC82267.1"/>
    <property type="molecule type" value="Genomic_DNA"/>
</dbReference>
<keyword evidence="5" id="KW-1185">Reference proteome</keyword>
<keyword evidence="2" id="KW-0288">FMN</keyword>
<dbReference type="OrthoDB" id="9790975at2"/>
<dbReference type="PANTHER" id="PTHR43278">
    <property type="entry name" value="NAD(P)H-DEPENDENT FMN-CONTAINING OXIDOREDUCTASE YWQN-RELATED"/>
    <property type="match status" value="1"/>
</dbReference>
<dbReference type="GO" id="GO:0016491">
    <property type="term" value="F:oxidoreductase activity"/>
    <property type="evidence" value="ECO:0007669"/>
    <property type="project" value="InterPro"/>
</dbReference>
<dbReference type="AlphaFoldDB" id="A0A1T5M1W9"/>
<evidence type="ECO:0000259" key="3">
    <source>
        <dbReference type="Pfam" id="PF03358"/>
    </source>
</evidence>
<evidence type="ECO:0000256" key="2">
    <source>
        <dbReference type="ARBA" id="ARBA00022643"/>
    </source>
</evidence>
<accession>A0A1T5M1W9</accession>